<organism evidence="2 3">
    <name type="scientific">Polyporus arcularius HHB13444</name>
    <dbReference type="NCBI Taxonomy" id="1314778"/>
    <lineage>
        <taxon>Eukaryota</taxon>
        <taxon>Fungi</taxon>
        <taxon>Dikarya</taxon>
        <taxon>Basidiomycota</taxon>
        <taxon>Agaricomycotina</taxon>
        <taxon>Agaricomycetes</taxon>
        <taxon>Polyporales</taxon>
        <taxon>Polyporaceae</taxon>
        <taxon>Polyporus</taxon>
    </lineage>
</organism>
<feature type="compositionally biased region" description="Basic and acidic residues" evidence="1">
    <location>
        <begin position="66"/>
        <end position="95"/>
    </location>
</feature>
<dbReference type="PANTHER" id="PTHR38406:SF1">
    <property type="entry name" value="TRANSCRIPTIONAL REPRESSOR OPI1"/>
    <property type="match status" value="1"/>
</dbReference>
<dbReference type="InParanoid" id="A0A5C3NN56"/>
<dbReference type="GO" id="GO:0005783">
    <property type="term" value="C:endoplasmic reticulum"/>
    <property type="evidence" value="ECO:0007669"/>
    <property type="project" value="TreeGrafter"/>
</dbReference>
<dbReference type="PANTHER" id="PTHR38406">
    <property type="entry name" value="TRANSCRIPTIONAL REPRESSOR OPI1"/>
    <property type="match status" value="1"/>
</dbReference>
<dbReference type="GO" id="GO:0008654">
    <property type="term" value="P:phospholipid biosynthetic process"/>
    <property type="evidence" value="ECO:0007669"/>
    <property type="project" value="TreeGrafter"/>
</dbReference>
<gene>
    <name evidence="2" type="ORF">K466DRAFT_102826</name>
</gene>
<proteinExistence type="predicted"/>
<evidence type="ECO:0000313" key="3">
    <source>
        <dbReference type="Proteomes" id="UP000308197"/>
    </source>
</evidence>
<accession>A0A5C3NN56</accession>
<sequence>MALEDQDESVRIAVRALGDMRNSTHNSTSSPSTSFHTTPALSVTSTTSSPSLPSPSLMDEDVREDEAERRLQAALDGDRDPNARNSPRDAEEEWKSLSRVSNLPLVSGALRAYEQSKASSRVVKYGAEMMESSMKSISRPVIDRLPVNQLDDFACRQLDRVRISPWSPVPPHPHLFCTSTLRLLFLLRTFVLCGRGHLATATPRAVREAGDTPTVFRCY</sequence>
<evidence type="ECO:0000256" key="1">
    <source>
        <dbReference type="SAM" id="MobiDB-lite"/>
    </source>
</evidence>
<evidence type="ECO:0000313" key="2">
    <source>
        <dbReference type="EMBL" id="TFK78137.1"/>
    </source>
</evidence>
<dbReference type="GO" id="GO:0006357">
    <property type="term" value="P:regulation of transcription by RNA polymerase II"/>
    <property type="evidence" value="ECO:0007669"/>
    <property type="project" value="TreeGrafter"/>
</dbReference>
<feature type="compositionally biased region" description="Low complexity" evidence="1">
    <location>
        <begin position="23"/>
        <end position="57"/>
    </location>
</feature>
<dbReference type="Proteomes" id="UP000308197">
    <property type="component" value="Unassembled WGS sequence"/>
</dbReference>
<feature type="region of interest" description="Disordered" evidence="1">
    <location>
        <begin position="1"/>
        <end position="95"/>
    </location>
</feature>
<protein>
    <submittedName>
        <fullName evidence="2">Uncharacterized protein</fullName>
    </submittedName>
</protein>
<dbReference type="GO" id="GO:0003714">
    <property type="term" value="F:transcription corepressor activity"/>
    <property type="evidence" value="ECO:0007669"/>
    <property type="project" value="InterPro"/>
</dbReference>
<dbReference type="GO" id="GO:0005634">
    <property type="term" value="C:nucleus"/>
    <property type="evidence" value="ECO:0007669"/>
    <property type="project" value="TreeGrafter"/>
</dbReference>
<dbReference type="AlphaFoldDB" id="A0A5C3NN56"/>
<dbReference type="EMBL" id="ML212774">
    <property type="protein sequence ID" value="TFK78137.1"/>
    <property type="molecule type" value="Genomic_DNA"/>
</dbReference>
<name>A0A5C3NN56_9APHY</name>
<keyword evidence="3" id="KW-1185">Reference proteome</keyword>
<dbReference type="Pfam" id="PF08618">
    <property type="entry name" value="Opi1"/>
    <property type="match status" value="1"/>
</dbReference>
<dbReference type="GO" id="GO:0030968">
    <property type="term" value="P:endoplasmic reticulum unfolded protein response"/>
    <property type="evidence" value="ECO:0007669"/>
    <property type="project" value="TreeGrafter"/>
</dbReference>
<dbReference type="STRING" id="1314778.A0A5C3NN56"/>
<reference evidence="2 3" key="1">
    <citation type="journal article" date="2019" name="Nat. Ecol. Evol.">
        <title>Megaphylogeny resolves global patterns of mushroom evolution.</title>
        <authorList>
            <person name="Varga T."/>
            <person name="Krizsan K."/>
            <person name="Foldi C."/>
            <person name="Dima B."/>
            <person name="Sanchez-Garcia M."/>
            <person name="Sanchez-Ramirez S."/>
            <person name="Szollosi G.J."/>
            <person name="Szarkandi J.G."/>
            <person name="Papp V."/>
            <person name="Albert L."/>
            <person name="Andreopoulos W."/>
            <person name="Angelini C."/>
            <person name="Antonin V."/>
            <person name="Barry K.W."/>
            <person name="Bougher N.L."/>
            <person name="Buchanan P."/>
            <person name="Buyck B."/>
            <person name="Bense V."/>
            <person name="Catcheside P."/>
            <person name="Chovatia M."/>
            <person name="Cooper J."/>
            <person name="Damon W."/>
            <person name="Desjardin D."/>
            <person name="Finy P."/>
            <person name="Geml J."/>
            <person name="Haridas S."/>
            <person name="Hughes K."/>
            <person name="Justo A."/>
            <person name="Karasinski D."/>
            <person name="Kautmanova I."/>
            <person name="Kiss B."/>
            <person name="Kocsube S."/>
            <person name="Kotiranta H."/>
            <person name="LaButti K.M."/>
            <person name="Lechner B.E."/>
            <person name="Liimatainen K."/>
            <person name="Lipzen A."/>
            <person name="Lukacs Z."/>
            <person name="Mihaltcheva S."/>
            <person name="Morgado L.N."/>
            <person name="Niskanen T."/>
            <person name="Noordeloos M.E."/>
            <person name="Ohm R.A."/>
            <person name="Ortiz-Santana B."/>
            <person name="Ovrebo C."/>
            <person name="Racz N."/>
            <person name="Riley R."/>
            <person name="Savchenko A."/>
            <person name="Shiryaev A."/>
            <person name="Soop K."/>
            <person name="Spirin V."/>
            <person name="Szebenyi C."/>
            <person name="Tomsovsky M."/>
            <person name="Tulloss R.E."/>
            <person name="Uehling J."/>
            <person name="Grigoriev I.V."/>
            <person name="Vagvolgyi C."/>
            <person name="Papp T."/>
            <person name="Martin F.M."/>
            <person name="Miettinen O."/>
            <person name="Hibbett D.S."/>
            <person name="Nagy L.G."/>
        </authorList>
    </citation>
    <scope>NUCLEOTIDE SEQUENCE [LARGE SCALE GENOMIC DNA]</scope>
    <source>
        <strain evidence="2 3">HHB13444</strain>
    </source>
</reference>
<dbReference type="InterPro" id="IPR013927">
    <property type="entry name" value="TF_Opi1_Ccg-8"/>
</dbReference>